<name>A0ACB7Y7W1_9ERIC</name>
<proteinExistence type="predicted"/>
<comment type="caution">
    <text evidence="1">The sequence shown here is derived from an EMBL/GenBank/DDBJ whole genome shotgun (WGS) entry which is preliminary data.</text>
</comment>
<organism evidence="1 2">
    <name type="scientific">Vaccinium darrowii</name>
    <dbReference type="NCBI Taxonomy" id="229202"/>
    <lineage>
        <taxon>Eukaryota</taxon>
        <taxon>Viridiplantae</taxon>
        <taxon>Streptophyta</taxon>
        <taxon>Embryophyta</taxon>
        <taxon>Tracheophyta</taxon>
        <taxon>Spermatophyta</taxon>
        <taxon>Magnoliopsida</taxon>
        <taxon>eudicotyledons</taxon>
        <taxon>Gunneridae</taxon>
        <taxon>Pentapetalae</taxon>
        <taxon>asterids</taxon>
        <taxon>Ericales</taxon>
        <taxon>Ericaceae</taxon>
        <taxon>Vaccinioideae</taxon>
        <taxon>Vaccinieae</taxon>
        <taxon>Vaccinium</taxon>
    </lineage>
</organism>
<protein>
    <submittedName>
        <fullName evidence="1">Uncharacterized protein</fullName>
    </submittedName>
</protein>
<dbReference type="EMBL" id="CM037157">
    <property type="protein sequence ID" value="KAH7849202.1"/>
    <property type="molecule type" value="Genomic_DNA"/>
</dbReference>
<evidence type="ECO:0000313" key="2">
    <source>
        <dbReference type="Proteomes" id="UP000828048"/>
    </source>
</evidence>
<gene>
    <name evidence="1" type="ORF">Vadar_014485</name>
</gene>
<sequence length="802" mass="90620">MSLKNNTQWLFHFLVFLFIVSLNTHLSEESNTLYSGQSLSGNQTRTSQGGVFELGFFTPGKSQNYYIGIWYKRWSAPDKTVVWVANRNHPISNPFSSELKLLENGNLVLLDQSKNRIWSTNFTLQIANSTIGILLDSGNFVLRGRMDSSSVIWQSFGHPTDTYLPGGKVGFNKLTNEKQILTSWKSSENPEESLFSFELEQNSSHVLLWNGTKLYWTSGVWDGKAYSLLPQIVLDFYIKNITWVSNANESYFTYEAGLPTILTRFVLDVNGQFKQYIWGRDFSQWIQKSAKPILQCEVYNFCGSFSSCNQDVPICACIEGFGPANPAVWGLGDHSDGCERKTPLECDPNRGNESNDTFVVVANTQFPDNAEGVIAARKIEECQVACLRNCSCTAYAYDNRCLIWKNALFNLKRFQSSDGSGKDIHVRVASRTNKTKTKKNTLWIGLGAMGFVFILSSMVSAIVWRKRSKQGRGSALEAVENSLLVFKFCDIRRATKNFSEKLGEGGFGSVFKGTLPNSYMVAVKSLKNLMHEGEKQFRAEVSTLGMIQHINLVRLRGFCIEVDSNTKSPTGTKRFLVYDYMPKGSLESHLFKKSYSVLDWKTRFDIAIGTARGLTYLHEKCRDCIIHCNIKPENILLDSKNNPKVADFGLAKLIGREFSRVLTTIRGTRGYLAPEWISGEAITPKADVFSYGMLLFELISGRRNSEISEEKWDEYFPFRVASKLNEDEGVFMELLDYRLEGNCDVEELIRACKVGCWCIQDDEKDRPSMGQVVQILEGVLKVGIPPFPRFIQGLACTHTFVE</sequence>
<dbReference type="Proteomes" id="UP000828048">
    <property type="component" value="Chromosome 7"/>
</dbReference>
<accession>A0ACB7Y7W1</accession>
<keyword evidence="2" id="KW-1185">Reference proteome</keyword>
<reference evidence="1 2" key="1">
    <citation type="journal article" date="2021" name="Hortic Res">
        <title>High-quality reference genome and annotation aids understanding of berry development for evergreen blueberry (Vaccinium darrowii).</title>
        <authorList>
            <person name="Yu J."/>
            <person name="Hulse-Kemp A.M."/>
            <person name="Babiker E."/>
            <person name="Staton M."/>
        </authorList>
    </citation>
    <scope>NUCLEOTIDE SEQUENCE [LARGE SCALE GENOMIC DNA]</scope>
    <source>
        <strain evidence="2">cv. NJ 8807/NJ 8810</strain>
        <tissue evidence="1">Young leaf</tissue>
    </source>
</reference>
<evidence type="ECO:0000313" key="1">
    <source>
        <dbReference type="EMBL" id="KAH7849202.1"/>
    </source>
</evidence>